<evidence type="ECO:0000313" key="4">
    <source>
        <dbReference type="WBParaSite" id="ECPE_0001389601-mRNA-1"/>
    </source>
</evidence>
<dbReference type="WBParaSite" id="ECPE_0001389601-mRNA-1">
    <property type="protein sequence ID" value="ECPE_0001389601-mRNA-1"/>
    <property type="gene ID" value="ECPE_0001389601"/>
</dbReference>
<dbReference type="EMBL" id="UZAN01056135">
    <property type="protein sequence ID" value="VDP91129.1"/>
    <property type="molecule type" value="Genomic_DNA"/>
</dbReference>
<feature type="compositionally biased region" description="Polar residues" evidence="1">
    <location>
        <begin position="49"/>
        <end position="70"/>
    </location>
</feature>
<dbReference type="Proteomes" id="UP000272942">
    <property type="component" value="Unassembled WGS sequence"/>
</dbReference>
<gene>
    <name evidence="2" type="ORF">ECPE_LOCUS13857</name>
</gene>
<feature type="region of interest" description="Disordered" evidence="1">
    <location>
        <begin position="49"/>
        <end position="104"/>
    </location>
</feature>
<evidence type="ECO:0000313" key="3">
    <source>
        <dbReference type="Proteomes" id="UP000272942"/>
    </source>
</evidence>
<keyword evidence="3" id="KW-1185">Reference proteome</keyword>
<feature type="region of interest" description="Disordered" evidence="1">
    <location>
        <begin position="164"/>
        <end position="248"/>
    </location>
</feature>
<feature type="compositionally biased region" description="Polar residues" evidence="1">
    <location>
        <begin position="237"/>
        <end position="248"/>
    </location>
</feature>
<reference evidence="2 3" key="2">
    <citation type="submission" date="2018-11" db="EMBL/GenBank/DDBJ databases">
        <authorList>
            <consortium name="Pathogen Informatics"/>
        </authorList>
    </citation>
    <scope>NUCLEOTIDE SEQUENCE [LARGE SCALE GENOMIC DNA]</scope>
    <source>
        <strain evidence="2 3">Egypt</strain>
    </source>
</reference>
<proteinExistence type="predicted"/>
<sequence>MMNDAEIHTTGAPSDLSDQIPDTKYTYDTRFKAAPDIATSLDEEKTTLVISNKDNDTTLPVTSPTSDALESSSLPSNSPPVTETTESGITEHTRQTGSTVRPITSTTTIHSTETEYKVLALVSDIIVPGSIIQTEPESVSEGLTNFETDSISSVAVNHVIGTSTMSTASDRPHQSTTEIDTDQGATTSVPTVNESQPVTTPTSPASNAFTEQHDADKHSTTSSDAQLVPEDGEATTDRNFSYTSNNLSHIVPPEASARENTTTANNTFIHKDFQHRKLNHRLNNLPVLTTQTQMYKLIQCLMHLTATSPPSSPLPQKST</sequence>
<evidence type="ECO:0000313" key="2">
    <source>
        <dbReference type="EMBL" id="VDP91129.1"/>
    </source>
</evidence>
<evidence type="ECO:0000256" key="1">
    <source>
        <dbReference type="SAM" id="MobiDB-lite"/>
    </source>
</evidence>
<name>A0A183B3S1_9TREM</name>
<protein>
    <submittedName>
        <fullName evidence="4">Flocculation protein FLO11-like</fullName>
    </submittedName>
</protein>
<dbReference type="AlphaFoldDB" id="A0A183B3S1"/>
<feature type="region of interest" description="Disordered" evidence="1">
    <location>
        <begin position="1"/>
        <end position="22"/>
    </location>
</feature>
<feature type="compositionally biased region" description="Low complexity" evidence="1">
    <location>
        <begin position="71"/>
        <end position="80"/>
    </location>
</feature>
<accession>A0A183B3S1</accession>
<reference evidence="4" key="1">
    <citation type="submission" date="2016-06" db="UniProtKB">
        <authorList>
            <consortium name="WormBaseParasite"/>
        </authorList>
    </citation>
    <scope>IDENTIFICATION</scope>
</reference>
<feature type="compositionally biased region" description="Polar residues" evidence="1">
    <location>
        <begin position="164"/>
        <end position="210"/>
    </location>
</feature>
<organism evidence="4">
    <name type="scientific">Echinostoma caproni</name>
    <dbReference type="NCBI Taxonomy" id="27848"/>
    <lineage>
        <taxon>Eukaryota</taxon>
        <taxon>Metazoa</taxon>
        <taxon>Spiralia</taxon>
        <taxon>Lophotrochozoa</taxon>
        <taxon>Platyhelminthes</taxon>
        <taxon>Trematoda</taxon>
        <taxon>Digenea</taxon>
        <taxon>Plagiorchiida</taxon>
        <taxon>Echinostomata</taxon>
        <taxon>Echinostomatoidea</taxon>
        <taxon>Echinostomatidae</taxon>
        <taxon>Echinostoma</taxon>
    </lineage>
</organism>